<dbReference type="STRING" id="5866.A0A061D4R2"/>
<dbReference type="OMA" id="MSKAQPP"/>
<evidence type="ECO:0000256" key="1">
    <source>
        <dbReference type="ARBA" id="ARBA00004123"/>
    </source>
</evidence>
<dbReference type="InterPro" id="IPR044641">
    <property type="entry name" value="Lsm7/SmG-like"/>
</dbReference>
<comment type="subcellular location">
    <subcellularLocation>
        <location evidence="1 9">Nucleus</location>
    </subcellularLocation>
</comment>
<keyword evidence="4 9" id="KW-0747">Spliceosome</keyword>
<dbReference type="PANTHER" id="PTHR10553">
    <property type="entry name" value="SMALL NUCLEAR RIBONUCLEOPROTEIN"/>
    <property type="match status" value="1"/>
</dbReference>
<keyword evidence="12" id="KW-1185">Reference proteome</keyword>
<dbReference type="CDD" id="cd01719">
    <property type="entry name" value="Sm_G"/>
    <property type="match status" value="1"/>
</dbReference>
<evidence type="ECO:0000256" key="8">
    <source>
        <dbReference type="ARBA" id="ARBA00023274"/>
    </source>
</evidence>
<name>A0A061D4R2_BABBI</name>
<evidence type="ECO:0000313" key="11">
    <source>
        <dbReference type="EMBL" id="CDR93939.1"/>
    </source>
</evidence>
<dbReference type="FunFam" id="2.30.30.100:FF:000023">
    <property type="entry name" value="Small nuclear ribonucleoprotein G"/>
    <property type="match status" value="1"/>
</dbReference>
<dbReference type="GO" id="GO:0005682">
    <property type="term" value="C:U5 snRNP"/>
    <property type="evidence" value="ECO:0007669"/>
    <property type="project" value="TreeGrafter"/>
</dbReference>
<evidence type="ECO:0000256" key="2">
    <source>
        <dbReference type="ARBA" id="ARBA00006850"/>
    </source>
</evidence>
<dbReference type="GO" id="GO:0005687">
    <property type="term" value="C:U4 snRNP"/>
    <property type="evidence" value="ECO:0007669"/>
    <property type="project" value="TreeGrafter"/>
</dbReference>
<dbReference type="GO" id="GO:0005686">
    <property type="term" value="C:U2 snRNP"/>
    <property type="evidence" value="ECO:0007669"/>
    <property type="project" value="TreeGrafter"/>
</dbReference>
<dbReference type="GO" id="GO:0071004">
    <property type="term" value="C:U2-type prespliceosome"/>
    <property type="evidence" value="ECO:0007669"/>
    <property type="project" value="TreeGrafter"/>
</dbReference>
<dbReference type="AlphaFoldDB" id="A0A061D4R2"/>
<evidence type="ECO:0000256" key="3">
    <source>
        <dbReference type="ARBA" id="ARBA00022664"/>
    </source>
</evidence>
<dbReference type="SMART" id="SM00651">
    <property type="entry name" value="Sm"/>
    <property type="match status" value="1"/>
</dbReference>
<keyword evidence="3 9" id="KW-0507">mRNA processing</keyword>
<dbReference type="Pfam" id="PF01423">
    <property type="entry name" value="LSM"/>
    <property type="match status" value="1"/>
</dbReference>
<protein>
    <recommendedName>
        <fullName evidence="9">Small nuclear ribonucleoprotein G</fullName>
        <shortName evidence="9">snRNP-G</shortName>
    </recommendedName>
</protein>
<dbReference type="SUPFAM" id="SSF50182">
    <property type="entry name" value="Sm-like ribonucleoproteins"/>
    <property type="match status" value="1"/>
</dbReference>
<comment type="similarity">
    <text evidence="2 9">Belongs to the snRNP Sm proteins family.</text>
</comment>
<gene>
    <name evidence="11" type="ORF">BBBOND_0102670</name>
</gene>
<dbReference type="GO" id="GO:0071011">
    <property type="term" value="C:precatalytic spliceosome"/>
    <property type="evidence" value="ECO:0007669"/>
    <property type="project" value="TreeGrafter"/>
</dbReference>
<dbReference type="VEuPathDB" id="PiroplasmaDB:BBBOND_0102670"/>
<dbReference type="GO" id="GO:0000387">
    <property type="term" value="P:spliceosomal snRNP assembly"/>
    <property type="evidence" value="ECO:0007669"/>
    <property type="project" value="UniProtKB-UniRule"/>
</dbReference>
<proteinExistence type="inferred from homology"/>
<comment type="function">
    <text evidence="9">Plays a role in pre-mRNA splicing.</text>
</comment>
<keyword evidence="8 9" id="KW-0687">Ribonucleoprotein</keyword>
<sequence length="80" mass="8991">MAGGSNAGPDLRRYMEKRLDVHLNGSRHVVGVLRGYDTFMNVVLDNALEINGDEQVKLGMIVIRGNSIVYWECLDKVNTR</sequence>
<reference evidence="12" key="1">
    <citation type="journal article" date="2014" name="Nucleic Acids Res.">
        <title>The evolutionary dynamics of variant antigen genes in Babesia reveal a history of genomic innovation underlying host-parasite interaction.</title>
        <authorList>
            <person name="Jackson A.P."/>
            <person name="Otto T.D."/>
            <person name="Darby A."/>
            <person name="Ramaprasad A."/>
            <person name="Xia D."/>
            <person name="Echaide I.E."/>
            <person name="Farber M."/>
            <person name="Gahlot S."/>
            <person name="Gamble J."/>
            <person name="Gupta D."/>
            <person name="Gupta Y."/>
            <person name="Jackson L."/>
            <person name="Malandrin L."/>
            <person name="Malas T.B."/>
            <person name="Moussa E."/>
            <person name="Nair M."/>
            <person name="Reid A.J."/>
            <person name="Sanders M."/>
            <person name="Sharma J."/>
            <person name="Tracey A."/>
            <person name="Quail M.A."/>
            <person name="Weir W."/>
            <person name="Wastling J.M."/>
            <person name="Hall N."/>
            <person name="Willadsen P."/>
            <person name="Lingelbach K."/>
            <person name="Shiels B."/>
            <person name="Tait A."/>
            <person name="Berriman M."/>
            <person name="Allred D.R."/>
            <person name="Pain A."/>
        </authorList>
    </citation>
    <scope>NUCLEOTIDE SEQUENCE [LARGE SCALE GENOMIC DNA]</scope>
    <source>
        <strain evidence="12">Bond</strain>
    </source>
</reference>
<dbReference type="GO" id="GO:0097526">
    <property type="term" value="C:spliceosomal tri-snRNP complex"/>
    <property type="evidence" value="ECO:0007669"/>
    <property type="project" value="TreeGrafter"/>
</dbReference>
<keyword evidence="6 9" id="KW-0508">mRNA splicing</keyword>
<dbReference type="KEGG" id="bbig:BBBOND_0102670"/>
<evidence type="ECO:0000313" key="12">
    <source>
        <dbReference type="Proteomes" id="UP000033188"/>
    </source>
</evidence>
<dbReference type="GO" id="GO:0005685">
    <property type="term" value="C:U1 snRNP"/>
    <property type="evidence" value="ECO:0007669"/>
    <property type="project" value="TreeGrafter"/>
</dbReference>
<evidence type="ECO:0000256" key="9">
    <source>
        <dbReference type="RuleBase" id="RU365052"/>
    </source>
</evidence>
<dbReference type="GO" id="GO:0043186">
    <property type="term" value="C:P granule"/>
    <property type="evidence" value="ECO:0007669"/>
    <property type="project" value="TreeGrafter"/>
</dbReference>
<organism evidence="11 12">
    <name type="scientific">Babesia bigemina</name>
    <dbReference type="NCBI Taxonomy" id="5866"/>
    <lineage>
        <taxon>Eukaryota</taxon>
        <taxon>Sar</taxon>
        <taxon>Alveolata</taxon>
        <taxon>Apicomplexa</taxon>
        <taxon>Aconoidasida</taxon>
        <taxon>Piroplasmida</taxon>
        <taxon>Babesiidae</taxon>
        <taxon>Babesia</taxon>
    </lineage>
</organism>
<dbReference type="Proteomes" id="UP000033188">
    <property type="component" value="Chromosome 1"/>
</dbReference>
<evidence type="ECO:0000256" key="7">
    <source>
        <dbReference type="ARBA" id="ARBA00023242"/>
    </source>
</evidence>
<keyword evidence="5 9" id="KW-0694">RNA-binding</keyword>
<accession>A0A061D4R2</accession>
<dbReference type="InterPro" id="IPR010920">
    <property type="entry name" value="LSM_dom_sf"/>
</dbReference>
<dbReference type="GO" id="GO:0003723">
    <property type="term" value="F:RNA binding"/>
    <property type="evidence" value="ECO:0007669"/>
    <property type="project" value="UniProtKB-UniRule"/>
</dbReference>
<dbReference type="EMBL" id="LK391707">
    <property type="protein sequence ID" value="CDR93939.1"/>
    <property type="molecule type" value="Genomic_DNA"/>
</dbReference>
<evidence type="ECO:0000256" key="5">
    <source>
        <dbReference type="ARBA" id="ARBA00022884"/>
    </source>
</evidence>
<dbReference type="PANTHER" id="PTHR10553:SF2">
    <property type="entry name" value="SMALL NUCLEAR RIBONUCLEOPROTEIN G"/>
    <property type="match status" value="1"/>
</dbReference>
<dbReference type="PROSITE" id="PS52002">
    <property type="entry name" value="SM"/>
    <property type="match status" value="1"/>
</dbReference>
<dbReference type="InterPro" id="IPR047575">
    <property type="entry name" value="Sm"/>
</dbReference>
<dbReference type="OrthoDB" id="274944at2759"/>
<dbReference type="GO" id="GO:0071013">
    <property type="term" value="C:catalytic step 2 spliceosome"/>
    <property type="evidence" value="ECO:0007669"/>
    <property type="project" value="TreeGrafter"/>
</dbReference>
<dbReference type="InterPro" id="IPR001163">
    <property type="entry name" value="Sm_dom_euk/arc"/>
</dbReference>
<dbReference type="GO" id="GO:0005689">
    <property type="term" value="C:U12-type spliceosomal complex"/>
    <property type="evidence" value="ECO:0007669"/>
    <property type="project" value="TreeGrafter"/>
</dbReference>
<dbReference type="GeneID" id="24562480"/>
<keyword evidence="7 9" id="KW-0539">Nucleus</keyword>
<evidence type="ECO:0000256" key="6">
    <source>
        <dbReference type="ARBA" id="ARBA00023187"/>
    </source>
</evidence>
<evidence type="ECO:0000256" key="4">
    <source>
        <dbReference type="ARBA" id="ARBA00022728"/>
    </source>
</evidence>
<evidence type="ECO:0000259" key="10">
    <source>
        <dbReference type="PROSITE" id="PS52002"/>
    </source>
</evidence>
<dbReference type="GO" id="GO:0034719">
    <property type="term" value="C:SMN-Sm protein complex"/>
    <property type="evidence" value="ECO:0007669"/>
    <property type="project" value="TreeGrafter"/>
</dbReference>
<dbReference type="InterPro" id="IPR034098">
    <property type="entry name" value="Sm_G"/>
</dbReference>
<dbReference type="Gene3D" id="2.30.30.100">
    <property type="match status" value="1"/>
</dbReference>
<dbReference type="RefSeq" id="XP_012766125.1">
    <property type="nucleotide sequence ID" value="XM_012910671.1"/>
</dbReference>
<feature type="domain" description="Sm" evidence="10">
    <location>
        <begin position="6"/>
        <end position="77"/>
    </location>
</feature>